<evidence type="ECO:0000313" key="1">
    <source>
        <dbReference type="EMBL" id="CAH9055527.1"/>
    </source>
</evidence>
<name>A0A9W4QVT7_9GAMM</name>
<evidence type="ECO:0000313" key="3">
    <source>
        <dbReference type="Proteomes" id="UP001152467"/>
    </source>
</evidence>
<evidence type="ECO:0008006" key="5">
    <source>
        <dbReference type="Google" id="ProtNLM"/>
    </source>
</evidence>
<protein>
    <recommendedName>
        <fullName evidence="5">DUF4810 domain-containing protein</fullName>
    </recommendedName>
</protein>
<evidence type="ECO:0000313" key="4">
    <source>
        <dbReference type="Proteomes" id="UP001152485"/>
    </source>
</evidence>
<dbReference type="Pfam" id="PF16068">
    <property type="entry name" value="DUF4810"/>
    <property type="match status" value="1"/>
</dbReference>
<accession>A0A9W4QVT7</accession>
<dbReference type="RefSeq" id="WP_261594125.1">
    <property type="nucleotide sequence ID" value="NZ_CAMAPC010000004.1"/>
</dbReference>
<keyword evidence="3" id="KW-1185">Reference proteome</keyword>
<gene>
    <name evidence="1" type="ORF">PSECIP111854_01598</name>
    <name evidence="2" type="ORF">PSECIP111951_02820</name>
</gene>
<proteinExistence type="predicted"/>
<dbReference type="Proteomes" id="UP001152485">
    <property type="component" value="Unassembled WGS sequence"/>
</dbReference>
<evidence type="ECO:0000313" key="2">
    <source>
        <dbReference type="EMBL" id="CAH9063020.1"/>
    </source>
</evidence>
<dbReference type="Proteomes" id="UP001152467">
    <property type="component" value="Unassembled WGS sequence"/>
</dbReference>
<dbReference type="PROSITE" id="PS51257">
    <property type="entry name" value="PROKAR_LIPOPROTEIN"/>
    <property type="match status" value="1"/>
</dbReference>
<reference evidence="1 4" key="1">
    <citation type="submission" date="2022-07" db="EMBL/GenBank/DDBJ databases">
        <authorList>
            <person name="Criscuolo A."/>
        </authorList>
    </citation>
    <scope>NUCLEOTIDE SEQUENCE</scope>
    <source>
        <strain evidence="4">CIP 111951</strain>
        <strain evidence="1">CIP111854</strain>
        <strain evidence="2">CIP111951</strain>
    </source>
</reference>
<comment type="caution">
    <text evidence="1">The sequence shown here is derived from an EMBL/GenBank/DDBJ whole genome shotgun (WGS) entry which is preliminary data.</text>
</comment>
<dbReference type="EMBL" id="CAMAPD010000013">
    <property type="protein sequence ID" value="CAH9063020.1"/>
    <property type="molecule type" value="Genomic_DNA"/>
</dbReference>
<organism evidence="1 3">
    <name type="scientific">Pseudoalteromonas holothuriae</name>
    <dbReference type="NCBI Taxonomy" id="2963714"/>
    <lineage>
        <taxon>Bacteria</taxon>
        <taxon>Pseudomonadati</taxon>
        <taxon>Pseudomonadota</taxon>
        <taxon>Gammaproteobacteria</taxon>
        <taxon>Alteromonadales</taxon>
        <taxon>Pseudoalteromonadaceae</taxon>
        <taxon>Pseudoalteromonas</taxon>
    </lineage>
</organism>
<dbReference type="PIRSF" id="PIRSF020555">
    <property type="entry name" value="UCP020555"/>
    <property type="match status" value="1"/>
</dbReference>
<dbReference type="AlphaFoldDB" id="A0A9W4QVT7"/>
<dbReference type="EMBL" id="CAMAPC010000004">
    <property type="protein sequence ID" value="CAH9055527.1"/>
    <property type="molecule type" value="Genomic_DNA"/>
</dbReference>
<dbReference type="InterPro" id="IPR014508">
    <property type="entry name" value="UCP020555_TPR-like"/>
</dbReference>
<sequence length="117" mass="13248">MNKILLIASVMMMFFLSGCGTTKALYYHGSYSENIYQYFKVDDTTVSEQISELEQTVQAANNHSAAIAPGILAHLGYLYLLEGNSELGFDYLQLEKQRYPESAHYIDFLIDNAKDTM</sequence>